<evidence type="ECO:0000256" key="1">
    <source>
        <dbReference type="ARBA" id="ARBA00023015"/>
    </source>
</evidence>
<dbReference type="Proteomes" id="UP000501945">
    <property type="component" value="Chromosome"/>
</dbReference>
<dbReference type="GO" id="GO:0003677">
    <property type="term" value="F:DNA binding"/>
    <property type="evidence" value="ECO:0007669"/>
    <property type="project" value="UniProtKB-KW"/>
</dbReference>
<dbReference type="AlphaFoldDB" id="A0A2A5S6Y8"/>
<evidence type="ECO:0000256" key="2">
    <source>
        <dbReference type="ARBA" id="ARBA00023125"/>
    </source>
</evidence>
<dbReference type="OrthoDB" id="149756at2"/>
<dbReference type="InterPro" id="IPR011663">
    <property type="entry name" value="UTRA"/>
</dbReference>
<dbReference type="STRING" id="1348633.GCA_001591765_01945"/>
<evidence type="ECO:0000313" key="6">
    <source>
        <dbReference type="EMBL" id="QIW57761.1"/>
    </source>
</evidence>
<dbReference type="KEGG" id="lrn:CMV25_07000"/>
<reference evidence="7 8" key="1">
    <citation type="submission" date="2019-12" db="EMBL/GenBank/DDBJ databases">
        <title>Whole genome sequences of Lactococcus raffinolactis strains isolated from sewage.</title>
        <authorList>
            <person name="Ybazeta G."/>
            <person name="Ross M."/>
            <person name="Brabant-Kirwan D."/>
            <person name="Saleh M."/>
            <person name="Dillon J.A."/>
            <person name="Splinter K."/>
            <person name="Nokhbeh R."/>
        </authorList>
    </citation>
    <scope>NUCLEOTIDE SEQUENCE [LARGE SCALE GENOMIC DNA]</scope>
    <source>
        <strain evidence="6 7">Lr_19_14</strain>
        <strain evidence="5 8">Lr_19_5</strain>
    </source>
</reference>
<evidence type="ECO:0000259" key="4">
    <source>
        <dbReference type="PROSITE" id="PS50949"/>
    </source>
</evidence>
<dbReference type="InterPro" id="IPR036390">
    <property type="entry name" value="WH_DNA-bd_sf"/>
</dbReference>
<evidence type="ECO:0000313" key="8">
    <source>
        <dbReference type="Proteomes" id="UP000501945"/>
    </source>
</evidence>
<dbReference type="Pfam" id="PF00392">
    <property type="entry name" value="GntR"/>
    <property type="match status" value="1"/>
</dbReference>
<keyword evidence="2" id="KW-0238">DNA-binding</keyword>
<protein>
    <submittedName>
        <fullName evidence="5">UTRA domain-containing protein</fullName>
    </submittedName>
</protein>
<dbReference type="InterPro" id="IPR028978">
    <property type="entry name" value="Chorismate_lyase_/UTRA_dom_sf"/>
</dbReference>
<dbReference type="Pfam" id="PF07702">
    <property type="entry name" value="UTRA"/>
    <property type="match status" value="1"/>
</dbReference>
<dbReference type="PANTHER" id="PTHR44846:SF1">
    <property type="entry name" value="MANNOSYL-D-GLYCERATE TRANSPORT_METABOLISM SYSTEM REPRESSOR MNGR-RELATED"/>
    <property type="match status" value="1"/>
</dbReference>
<dbReference type="CDD" id="cd07377">
    <property type="entry name" value="WHTH_GntR"/>
    <property type="match status" value="1"/>
</dbReference>
<keyword evidence="3" id="KW-0804">Transcription</keyword>
<dbReference type="SMART" id="SM00866">
    <property type="entry name" value="UTRA"/>
    <property type="match status" value="1"/>
</dbReference>
<dbReference type="PANTHER" id="PTHR44846">
    <property type="entry name" value="MANNOSYL-D-GLYCERATE TRANSPORT/METABOLISM SYSTEM REPRESSOR MNGR-RELATED"/>
    <property type="match status" value="1"/>
</dbReference>
<keyword evidence="7" id="KW-1185">Reference proteome</keyword>
<feature type="domain" description="HTH gntR-type" evidence="4">
    <location>
        <begin position="7"/>
        <end position="75"/>
    </location>
</feature>
<sequence>MENKKGISIYKQVAKEIECKVKNGIYVTAQKLPSEAELAQEFNVSRLTVRKAINLLIEKKVLVKHQNTGTYVMNRQKLASGASGLQGFNEVAKAKGKTPRTEVIGVSQIDYDDELWAELEAKENEVIINVNRIRYLDDLPMTVEDLYIREKFLPENLKEAAFENSIFELIEQKIEIAYSHQEIEAVLIDKMMSIAFELPVGQPMFRATSNVFSVTGVPIMHDISYYRSDEYVFSNTLVRSQH</sequence>
<gene>
    <name evidence="6" type="ORF">GU334_01980</name>
    <name evidence="5" type="ORF">GU336_03020</name>
</gene>
<dbReference type="GO" id="GO:0045892">
    <property type="term" value="P:negative regulation of DNA-templated transcription"/>
    <property type="evidence" value="ECO:0007669"/>
    <property type="project" value="TreeGrafter"/>
</dbReference>
<organism evidence="5 8">
    <name type="scientific">Pseudolactococcus raffinolactis</name>
    <dbReference type="NCBI Taxonomy" id="1366"/>
    <lineage>
        <taxon>Bacteria</taxon>
        <taxon>Bacillati</taxon>
        <taxon>Bacillota</taxon>
        <taxon>Bacilli</taxon>
        <taxon>Lactobacillales</taxon>
        <taxon>Streptococcaceae</taxon>
        <taxon>Pseudolactococcus</taxon>
    </lineage>
</organism>
<dbReference type="GO" id="GO:0003700">
    <property type="term" value="F:DNA-binding transcription factor activity"/>
    <property type="evidence" value="ECO:0007669"/>
    <property type="project" value="InterPro"/>
</dbReference>
<dbReference type="InterPro" id="IPR050679">
    <property type="entry name" value="Bact_HTH_transcr_reg"/>
</dbReference>
<dbReference type="Proteomes" id="UP000501558">
    <property type="component" value="Chromosome"/>
</dbReference>
<dbReference type="InterPro" id="IPR036388">
    <property type="entry name" value="WH-like_DNA-bd_sf"/>
</dbReference>
<dbReference type="RefSeq" id="WP_061775394.1">
    <property type="nucleotide sequence ID" value="NZ_BAAAXH010000020.1"/>
</dbReference>
<keyword evidence="1" id="KW-0805">Transcription regulation</keyword>
<evidence type="ECO:0000256" key="3">
    <source>
        <dbReference type="ARBA" id="ARBA00023163"/>
    </source>
</evidence>
<dbReference type="NCBIfam" id="NF041547">
    <property type="entry name" value="GntR_LSA1692"/>
    <property type="match status" value="1"/>
</dbReference>
<dbReference type="Gene3D" id="3.40.1410.10">
    <property type="entry name" value="Chorismate lyase-like"/>
    <property type="match status" value="1"/>
</dbReference>
<dbReference type="SUPFAM" id="SSF46785">
    <property type="entry name" value="Winged helix' DNA-binding domain"/>
    <property type="match status" value="1"/>
</dbReference>
<accession>A0A2A5S6Y8</accession>
<dbReference type="GeneID" id="93295891"/>
<dbReference type="SMART" id="SM00345">
    <property type="entry name" value="HTH_GNTR"/>
    <property type="match status" value="1"/>
</dbReference>
<dbReference type="PRINTS" id="PR00035">
    <property type="entry name" value="HTHGNTR"/>
</dbReference>
<proteinExistence type="predicted"/>
<dbReference type="Gene3D" id="1.10.10.10">
    <property type="entry name" value="Winged helix-like DNA-binding domain superfamily/Winged helix DNA-binding domain"/>
    <property type="match status" value="1"/>
</dbReference>
<dbReference type="EMBL" id="CP047628">
    <property type="protein sequence ID" value="QIW57761.1"/>
    <property type="molecule type" value="Genomic_DNA"/>
</dbReference>
<name>A0A2A5S6Y8_9LACT</name>
<dbReference type="EMBL" id="CP047616">
    <property type="protein sequence ID" value="QIW53206.1"/>
    <property type="molecule type" value="Genomic_DNA"/>
</dbReference>
<dbReference type="PROSITE" id="PS50949">
    <property type="entry name" value="HTH_GNTR"/>
    <property type="match status" value="1"/>
</dbReference>
<evidence type="ECO:0000313" key="5">
    <source>
        <dbReference type="EMBL" id="QIW53206.1"/>
    </source>
</evidence>
<dbReference type="SUPFAM" id="SSF64288">
    <property type="entry name" value="Chorismate lyase-like"/>
    <property type="match status" value="1"/>
</dbReference>
<evidence type="ECO:0000313" key="7">
    <source>
        <dbReference type="Proteomes" id="UP000501558"/>
    </source>
</evidence>
<dbReference type="InterPro" id="IPR000524">
    <property type="entry name" value="Tscrpt_reg_HTH_GntR"/>
</dbReference>